<dbReference type="PANTHER" id="PTHR36121">
    <property type="entry name" value="PROTEIN SXY"/>
    <property type="match status" value="1"/>
</dbReference>
<evidence type="ECO:0000259" key="1">
    <source>
        <dbReference type="Pfam" id="PF04994"/>
    </source>
</evidence>
<dbReference type="RefSeq" id="WP_010487664.1">
    <property type="nucleotide sequence ID" value="NZ_FZOG01000004.1"/>
</dbReference>
<name>A0A239GJC5_9PSED</name>
<feature type="domain" description="TfoX C-terminal" evidence="1">
    <location>
        <begin position="1"/>
        <end position="80"/>
    </location>
</feature>
<reference evidence="3" key="1">
    <citation type="submission" date="2017-06" db="EMBL/GenBank/DDBJ databases">
        <authorList>
            <person name="Varghese N."/>
            <person name="Submissions S."/>
        </authorList>
    </citation>
    <scope>NUCLEOTIDE SEQUENCE [LARGE SCALE GENOMIC DNA]</scope>
    <source>
        <strain evidence="3">CIP 108523</strain>
    </source>
</reference>
<dbReference type="InterPro" id="IPR047525">
    <property type="entry name" value="TfoX-like"/>
</dbReference>
<dbReference type="AlphaFoldDB" id="A0A239GJC5"/>
<keyword evidence="3" id="KW-1185">Reference proteome</keyword>
<dbReference type="InterPro" id="IPR007077">
    <property type="entry name" value="TfoX_C"/>
</dbReference>
<gene>
    <name evidence="2" type="ORF">SAMN05216255_3009</name>
</gene>
<dbReference type="PANTHER" id="PTHR36121:SF1">
    <property type="entry name" value="PROTEIN SXY"/>
    <property type="match status" value="1"/>
</dbReference>
<dbReference type="Proteomes" id="UP000242915">
    <property type="component" value="Unassembled WGS sequence"/>
</dbReference>
<dbReference type="Gene3D" id="1.10.150.20">
    <property type="entry name" value="5' to 3' exonuclease, C-terminal subdomain"/>
    <property type="match status" value="1"/>
</dbReference>
<evidence type="ECO:0000313" key="3">
    <source>
        <dbReference type="Proteomes" id="UP000242915"/>
    </source>
</evidence>
<protein>
    <submittedName>
        <fullName evidence="2">Transcriptional regulator of competence genes, TfoX/Sxy family</fullName>
    </submittedName>
</protein>
<evidence type="ECO:0000313" key="2">
    <source>
        <dbReference type="EMBL" id="SNS69230.1"/>
    </source>
</evidence>
<accession>A0A239GJC5</accession>
<organism evidence="2 3">
    <name type="scientific">Pseudomonas segetis</name>
    <dbReference type="NCBI Taxonomy" id="298908"/>
    <lineage>
        <taxon>Bacteria</taxon>
        <taxon>Pseudomonadati</taxon>
        <taxon>Pseudomonadota</taxon>
        <taxon>Gammaproteobacteria</taxon>
        <taxon>Pseudomonadales</taxon>
        <taxon>Pseudomonadaceae</taxon>
        <taxon>Pseudomonas</taxon>
    </lineage>
</organism>
<proteinExistence type="predicted"/>
<sequence length="90" mass="9959">MNDELQHLKNLGKTSAQWLHASGIHSANDLRRLGAVSAYRAVKARGFRASKVLLYSIEGALLDVYWNELPEDHKAKLNGQLDAGSSRNKS</sequence>
<dbReference type="Pfam" id="PF04994">
    <property type="entry name" value="TfoX_C"/>
    <property type="match status" value="1"/>
</dbReference>
<dbReference type="EMBL" id="FZOG01000004">
    <property type="protein sequence ID" value="SNS69230.1"/>
    <property type="molecule type" value="Genomic_DNA"/>
</dbReference>